<evidence type="ECO:0000313" key="1">
    <source>
        <dbReference type="EMBL" id="NPU69580.1"/>
    </source>
</evidence>
<comment type="caution">
    <text evidence="1">The sequence shown here is derived from an EMBL/GenBank/DDBJ whole genome shotgun (WGS) entry which is preliminary data.</text>
</comment>
<keyword evidence="2" id="KW-1185">Reference proteome</keyword>
<sequence>MTSSDVRSCPLLMVCRQSLPIVILAIAGIHTPRLKSSSEIVDARASNCSLG</sequence>
<evidence type="ECO:0000313" key="2">
    <source>
        <dbReference type="Proteomes" id="UP000886476"/>
    </source>
</evidence>
<organism evidence="1 2">
    <name type="scientific">Bradyrhizobium aeschynomenes</name>
    <dbReference type="NCBI Taxonomy" id="2734909"/>
    <lineage>
        <taxon>Bacteria</taxon>
        <taxon>Pseudomonadati</taxon>
        <taxon>Pseudomonadota</taxon>
        <taxon>Alphaproteobacteria</taxon>
        <taxon>Hyphomicrobiales</taxon>
        <taxon>Nitrobacteraceae</taxon>
        <taxon>Bradyrhizobium</taxon>
    </lineage>
</organism>
<dbReference type="Proteomes" id="UP000886476">
    <property type="component" value="Unassembled WGS sequence"/>
</dbReference>
<dbReference type="EMBL" id="JABFDN010000019">
    <property type="protein sequence ID" value="NPU69580.1"/>
    <property type="molecule type" value="Genomic_DNA"/>
</dbReference>
<accession>A0ABX2CPG7</accession>
<dbReference type="RefSeq" id="WP_172114730.1">
    <property type="nucleotide sequence ID" value="NZ_JABFDN010000019.1"/>
</dbReference>
<gene>
    <name evidence="1" type="ORF">HL667_31565</name>
</gene>
<name>A0ABX2CPG7_9BRAD</name>
<protein>
    <submittedName>
        <fullName evidence="1">Uncharacterized protein</fullName>
    </submittedName>
</protein>
<reference evidence="1" key="1">
    <citation type="submission" date="2020-05" db="EMBL/GenBank/DDBJ databases">
        <title>Nod-independent and nitrogen-fixing Bradyrhizobium aeschynomene sp. nov. isolated from nodules of Aeschynomene indica.</title>
        <authorList>
            <person name="Zhang Z."/>
        </authorList>
    </citation>
    <scope>NUCLEOTIDE SEQUENCE</scope>
    <source>
        <strain evidence="1">83012</strain>
    </source>
</reference>
<proteinExistence type="predicted"/>